<dbReference type="Pfam" id="PF06114">
    <property type="entry name" value="Peptidase_M78"/>
    <property type="match status" value="1"/>
</dbReference>
<keyword evidence="3" id="KW-1185">Reference proteome</keyword>
<gene>
    <name evidence="2" type="ORF">DK419_21860</name>
</gene>
<dbReference type="InterPro" id="IPR010359">
    <property type="entry name" value="IrrE_HExxH"/>
</dbReference>
<feature type="domain" description="IrrE N-terminal-like" evidence="1">
    <location>
        <begin position="14"/>
        <end position="116"/>
    </location>
</feature>
<proteinExistence type="predicted"/>
<dbReference type="AlphaFoldDB" id="A0A2U8WQW3"/>
<dbReference type="OrthoDB" id="9794834at2"/>
<evidence type="ECO:0000259" key="1">
    <source>
        <dbReference type="Pfam" id="PF06114"/>
    </source>
</evidence>
<dbReference type="PANTHER" id="PTHR43236:SF1">
    <property type="entry name" value="BLL7220 PROTEIN"/>
    <property type="match status" value="1"/>
</dbReference>
<organism evidence="2 3">
    <name type="scientific">Methylobacterium terrae</name>
    <dbReference type="NCBI Taxonomy" id="2202827"/>
    <lineage>
        <taxon>Bacteria</taxon>
        <taxon>Pseudomonadati</taxon>
        <taxon>Pseudomonadota</taxon>
        <taxon>Alphaproteobacteria</taxon>
        <taxon>Hyphomicrobiales</taxon>
        <taxon>Methylobacteriaceae</taxon>
        <taxon>Methylobacterium</taxon>
    </lineage>
</organism>
<dbReference type="KEGG" id="mtea:DK419_21860"/>
<sequence length="125" mass="14131">MPESIIVRSTNDFTIFLPSVTSVVRDRFTIAHELGHLFLHYAMIVRNFPGAMMIATRWVKEDNDDLKRAEWEANWFAAAFLMPAAKFKKCLEENDGHVNVVAVQFGVSPKAAEVRAQSLGLFVYA</sequence>
<protein>
    <recommendedName>
        <fullName evidence="1">IrrE N-terminal-like domain-containing protein</fullName>
    </recommendedName>
</protein>
<name>A0A2U8WQW3_9HYPH</name>
<evidence type="ECO:0000313" key="3">
    <source>
        <dbReference type="Proteomes" id="UP000245444"/>
    </source>
</evidence>
<dbReference type="EMBL" id="CP029553">
    <property type="protein sequence ID" value="AWN48674.1"/>
    <property type="molecule type" value="Genomic_DNA"/>
</dbReference>
<dbReference type="InterPro" id="IPR052345">
    <property type="entry name" value="Rad_response_metalloprotease"/>
</dbReference>
<evidence type="ECO:0000313" key="2">
    <source>
        <dbReference type="EMBL" id="AWN48674.1"/>
    </source>
</evidence>
<dbReference type="Proteomes" id="UP000245444">
    <property type="component" value="Chromosome"/>
</dbReference>
<dbReference type="PANTHER" id="PTHR43236">
    <property type="entry name" value="ANTITOXIN HIGA1"/>
    <property type="match status" value="1"/>
</dbReference>
<accession>A0A2U8WQW3</accession>
<reference evidence="2 3" key="1">
    <citation type="submission" date="2018-05" db="EMBL/GenBank/DDBJ databases">
        <title>Complete Genome Sequence of Methylobacterium sp. 17Sr1-28.</title>
        <authorList>
            <person name="Srinivasan S."/>
        </authorList>
    </citation>
    <scope>NUCLEOTIDE SEQUENCE [LARGE SCALE GENOMIC DNA]</scope>
    <source>
        <strain evidence="2 3">17Sr1-28</strain>
    </source>
</reference>
<dbReference type="Gene3D" id="1.10.10.2910">
    <property type="match status" value="1"/>
</dbReference>